<evidence type="ECO:0000313" key="17">
    <source>
        <dbReference type="EMBL" id="WOJ96637.1"/>
    </source>
</evidence>
<dbReference type="Pfam" id="PF18269">
    <property type="entry name" value="T3SS_ATPase_C"/>
    <property type="match status" value="1"/>
</dbReference>
<dbReference type="InterPro" id="IPR027417">
    <property type="entry name" value="P-loop_NTPase"/>
</dbReference>
<keyword evidence="10" id="KW-0067">ATP-binding</keyword>
<dbReference type="CDD" id="cd01136">
    <property type="entry name" value="ATPase_flagellum-secretory_path_III"/>
    <property type="match status" value="1"/>
</dbReference>
<keyword evidence="8" id="KW-0375">Hydrogen ion transport</keyword>
<evidence type="ECO:0000256" key="12">
    <source>
        <dbReference type="ARBA" id="ARBA00022967"/>
    </source>
</evidence>
<dbReference type="Proteomes" id="UP001626549">
    <property type="component" value="Chromosome"/>
</dbReference>
<keyword evidence="11" id="KW-0653">Protein transport</keyword>
<accession>A0ABZ0IAV7</accession>
<dbReference type="Gene3D" id="3.40.50.12240">
    <property type="match status" value="1"/>
</dbReference>
<comment type="similarity">
    <text evidence="2">Belongs to the ATPase alpha/beta chains family.</text>
</comment>
<evidence type="ECO:0000256" key="8">
    <source>
        <dbReference type="ARBA" id="ARBA00022781"/>
    </source>
</evidence>
<evidence type="ECO:0000256" key="9">
    <source>
        <dbReference type="ARBA" id="ARBA00022795"/>
    </source>
</evidence>
<dbReference type="InterPro" id="IPR003593">
    <property type="entry name" value="AAA+_ATPase"/>
</dbReference>
<dbReference type="InterPro" id="IPR000194">
    <property type="entry name" value="ATPase_F1/V1/A1_a/bsu_nucl-bd"/>
</dbReference>
<feature type="domain" description="AAA+ ATPase" evidence="16">
    <location>
        <begin position="169"/>
        <end position="350"/>
    </location>
</feature>
<evidence type="ECO:0000256" key="2">
    <source>
        <dbReference type="ARBA" id="ARBA00008936"/>
    </source>
</evidence>
<keyword evidence="15" id="KW-0066">ATP synthesis</keyword>
<evidence type="ECO:0000256" key="1">
    <source>
        <dbReference type="ARBA" id="ARBA00004496"/>
    </source>
</evidence>
<keyword evidence="7" id="KW-0547">Nucleotide-binding</keyword>
<evidence type="ECO:0000256" key="6">
    <source>
        <dbReference type="ARBA" id="ARBA00022490"/>
    </source>
</evidence>
<evidence type="ECO:0000256" key="11">
    <source>
        <dbReference type="ARBA" id="ARBA00022927"/>
    </source>
</evidence>
<evidence type="ECO:0000256" key="5">
    <source>
        <dbReference type="ARBA" id="ARBA00022448"/>
    </source>
</evidence>
<dbReference type="SUPFAM" id="SSF52540">
    <property type="entry name" value="P-loop containing nucleoside triphosphate hydrolases"/>
    <property type="match status" value="1"/>
</dbReference>
<gene>
    <name evidence="17" type="ORF">R0137_15510</name>
</gene>
<dbReference type="InterPro" id="IPR040627">
    <property type="entry name" value="T3SS_ATPase_C"/>
</dbReference>
<proteinExistence type="inferred from homology"/>
<dbReference type="NCBIfam" id="TIGR01026">
    <property type="entry name" value="fliI_yscN"/>
    <property type="match status" value="1"/>
</dbReference>
<dbReference type="EC" id="7.1.2.2" evidence="3"/>
<evidence type="ECO:0000256" key="15">
    <source>
        <dbReference type="ARBA" id="ARBA00023310"/>
    </source>
</evidence>
<evidence type="ECO:0000313" key="18">
    <source>
        <dbReference type="Proteomes" id="UP001626549"/>
    </source>
</evidence>
<dbReference type="EMBL" id="CP136865">
    <property type="protein sequence ID" value="WOJ96637.1"/>
    <property type="molecule type" value="Genomic_DNA"/>
</dbReference>
<sequence>MSSAQNIRDAQMQRLGQRLATLSSHVDAPDLQCEGRLMRMVGMKLEAEGCDGAIGERCRVISDSAVVDTEIVGFADGRLVLMPEGDVSGLQLGARVVPLGARAIVAVDEQLFGRVIDGAGHFLDDGPAPHCSHSVALRAKPLNPLERRPIREPLDVGVRAINGLLTMGKGQRLGLFAGSGVGKSTLLGMMTRHTEADVIVVGLVGERGREVREFIEDILGPEGLARAIVVATPADYPPLMRVHGAWRATAIAEHFRDQGRDVLLLMDSLTRFAQAQREIGLAVGEPPVSKGYPPSVFSLLPNLVERAGNGRVGSITAVYTVLVEGDDHNDPIADAARAILDGHIVLSRSVADSGLFPAIDLEASVSRAMPGITDENQQELARALKELYSVYRQNKDLISIGAYEHGSDPKIDQALRAHEPLRQLVRQAEQQKVSMTQSVNDLVNTARYLSGSVQANSNAMAS</sequence>
<keyword evidence="5" id="KW-0813">Transport</keyword>
<evidence type="ECO:0000259" key="16">
    <source>
        <dbReference type="SMART" id="SM00382"/>
    </source>
</evidence>
<dbReference type="PANTHER" id="PTHR15184:SF81">
    <property type="entry name" value="FLAGELLUM-SPECIFIC ATP SYNTHASE"/>
    <property type="match status" value="1"/>
</dbReference>
<keyword evidence="9" id="KW-1005">Bacterial flagellum biogenesis</keyword>
<dbReference type="CDD" id="cd18117">
    <property type="entry name" value="ATP-synt_flagellum-secretory_path_III_N"/>
    <property type="match status" value="1"/>
</dbReference>
<keyword evidence="18" id="KW-1185">Reference proteome</keyword>
<evidence type="ECO:0000256" key="3">
    <source>
        <dbReference type="ARBA" id="ARBA00012473"/>
    </source>
</evidence>
<evidence type="ECO:0000256" key="4">
    <source>
        <dbReference type="ARBA" id="ARBA00020580"/>
    </source>
</evidence>
<evidence type="ECO:0000256" key="10">
    <source>
        <dbReference type="ARBA" id="ARBA00022840"/>
    </source>
</evidence>
<reference evidence="17 18" key="1">
    <citation type="submission" date="2023-10" db="EMBL/GenBank/DDBJ databases">
        <title>Two novel species belonging to the OM43/NOR5 clade.</title>
        <authorList>
            <person name="Park M."/>
        </authorList>
    </citation>
    <scope>NUCLEOTIDE SEQUENCE [LARGE SCALE GENOMIC DNA]</scope>
    <source>
        <strain evidence="17 18">IMCC45268</strain>
    </source>
</reference>
<dbReference type="Pfam" id="PF00006">
    <property type="entry name" value="ATP-synt_ab"/>
    <property type="match status" value="1"/>
</dbReference>
<evidence type="ECO:0000256" key="13">
    <source>
        <dbReference type="ARBA" id="ARBA00023065"/>
    </source>
</evidence>
<keyword evidence="6" id="KW-0963">Cytoplasm</keyword>
<evidence type="ECO:0000256" key="7">
    <source>
        <dbReference type="ARBA" id="ARBA00022741"/>
    </source>
</evidence>
<dbReference type="RefSeq" id="WP_407327314.1">
    <property type="nucleotide sequence ID" value="NZ_CP136865.1"/>
</dbReference>
<dbReference type="SMART" id="SM00382">
    <property type="entry name" value="AAA"/>
    <property type="match status" value="1"/>
</dbReference>
<protein>
    <recommendedName>
        <fullName evidence="4">Flagellum-specific ATP synthase</fullName>
        <ecNumber evidence="3">7.1.2.2</ecNumber>
    </recommendedName>
</protein>
<comment type="subcellular location">
    <subcellularLocation>
        <location evidence="1">Cytoplasm</location>
    </subcellularLocation>
</comment>
<keyword evidence="12" id="KW-1278">Translocase</keyword>
<dbReference type="InterPro" id="IPR005714">
    <property type="entry name" value="ATPase_T3SS_FliI/YscN"/>
</dbReference>
<dbReference type="PANTHER" id="PTHR15184">
    <property type="entry name" value="ATP SYNTHASE"/>
    <property type="match status" value="1"/>
</dbReference>
<keyword evidence="14" id="KW-1006">Bacterial flagellum protein export</keyword>
<evidence type="ECO:0000256" key="14">
    <source>
        <dbReference type="ARBA" id="ARBA00023225"/>
    </source>
</evidence>
<organism evidence="17 18">
    <name type="scientific">Congregibacter brevis</name>
    <dbReference type="NCBI Taxonomy" id="3081201"/>
    <lineage>
        <taxon>Bacteria</taxon>
        <taxon>Pseudomonadati</taxon>
        <taxon>Pseudomonadota</taxon>
        <taxon>Gammaproteobacteria</taxon>
        <taxon>Cellvibrionales</taxon>
        <taxon>Halieaceae</taxon>
        <taxon>Congregibacter</taxon>
    </lineage>
</organism>
<dbReference type="InterPro" id="IPR050053">
    <property type="entry name" value="ATPase_alpha/beta_chains"/>
</dbReference>
<keyword evidence="13" id="KW-0406">Ion transport</keyword>
<name>A0ABZ0IAV7_9GAMM</name>